<proteinExistence type="predicted"/>
<gene>
    <name evidence="2" type="ORF">PEVE_00020870</name>
</gene>
<evidence type="ECO:0008006" key="4">
    <source>
        <dbReference type="Google" id="ProtNLM"/>
    </source>
</evidence>
<dbReference type="EMBL" id="CALNXI010000028">
    <property type="protein sequence ID" value="CAH3015753.1"/>
    <property type="molecule type" value="Genomic_DNA"/>
</dbReference>
<dbReference type="PANTHER" id="PTHR17604">
    <property type="entry name" value="TRANSCRIPTION COFACTOR VESTIGIAL-LIKE PROTEIN 4"/>
    <property type="match status" value="1"/>
</dbReference>
<dbReference type="InterPro" id="IPR028184">
    <property type="entry name" value="VGLL4"/>
</dbReference>
<accession>A0ABN8LIJ7</accession>
<feature type="compositionally biased region" description="Low complexity" evidence="1">
    <location>
        <begin position="227"/>
        <end position="238"/>
    </location>
</feature>
<evidence type="ECO:0000313" key="3">
    <source>
        <dbReference type="Proteomes" id="UP001159427"/>
    </source>
</evidence>
<feature type="region of interest" description="Disordered" evidence="1">
    <location>
        <begin position="223"/>
        <end position="244"/>
    </location>
</feature>
<dbReference type="PANTHER" id="PTHR17604:SF7">
    <property type="entry name" value="TONDU-DOMAIN-CONTAINING GROWTH INHIBITOR, ISOFORM A"/>
    <property type="match status" value="1"/>
</dbReference>
<dbReference type="SMART" id="SM00711">
    <property type="entry name" value="TDU"/>
    <property type="match status" value="2"/>
</dbReference>
<evidence type="ECO:0000256" key="1">
    <source>
        <dbReference type="SAM" id="MobiDB-lite"/>
    </source>
</evidence>
<protein>
    <recommendedName>
        <fullName evidence="4">Transcription cofactor vestigial-like protein 4</fullName>
    </recommendedName>
</protein>
<feature type="region of interest" description="Disordered" evidence="1">
    <location>
        <begin position="84"/>
        <end position="110"/>
    </location>
</feature>
<reference evidence="2 3" key="1">
    <citation type="submission" date="2022-05" db="EMBL/GenBank/DDBJ databases">
        <authorList>
            <consortium name="Genoscope - CEA"/>
            <person name="William W."/>
        </authorList>
    </citation>
    <scope>NUCLEOTIDE SEQUENCE [LARGE SCALE GENOMIC DNA]</scope>
</reference>
<comment type="caution">
    <text evidence="2">The sequence shown here is derived from an EMBL/GenBank/DDBJ whole genome shotgun (WGS) entry which is preliminary data.</text>
</comment>
<dbReference type="InterPro" id="IPR006627">
    <property type="entry name" value="TDU_repeat"/>
</dbReference>
<organism evidence="2 3">
    <name type="scientific">Porites evermanni</name>
    <dbReference type="NCBI Taxonomy" id="104178"/>
    <lineage>
        <taxon>Eukaryota</taxon>
        <taxon>Metazoa</taxon>
        <taxon>Cnidaria</taxon>
        <taxon>Anthozoa</taxon>
        <taxon>Hexacorallia</taxon>
        <taxon>Scleractinia</taxon>
        <taxon>Fungiina</taxon>
        <taxon>Poritidae</taxon>
        <taxon>Porites</taxon>
    </lineage>
</organism>
<feature type="region of interest" description="Disordered" evidence="1">
    <location>
        <begin position="23"/>
        <end position="66"/>
    </location>
</feature>
<dbReference type="Proteomes" id="UP001159427">
    <property type="component" value="Unassembled WGS sequence"/>
</dbReference>
<name>A0ABN8LIJ7_9CNID</name>
<keyword evidence="3" id="KW-1185">Reference proteome</keyword>
<evidence type="ECO:0000313" key="2">
    <source>
        <dbReference type="EMBL" id="CAH3015753.1"/>
    </source>
</evidence>
<dbReference type="Pfam" id="PF15245">
    <property type="entry name" value="VGLL4"/>
    <property type="match status" value="1"/>
</dbReference>
<sequence>MDIRELLEKADKKLSKIMETPLDVLSRAASLVQPDTRETSESEASEDSPKVMPSAENRRKRNLERRDIAQALNFDDGRLGKLSSVKTAGTQTSPLNPAPTTKSRIESGPPPLISIVPRSEEAGYLHSQVPSHSRPSVITSTNIIQRPVGFMAPPHLCGPTDMFCYPGPHRREVVESGMIDPFVEEHFRRSLGEDYKCVSPSAGSVDDHFAKALGDTWQKLKKSEVTSSQSSNPPQLQSIVSPAN</sequence>
<feature type="compositionally biased region" description="Polar residues" evidence="1">
    <location>
        <begin position="84"/>
        <end position="102"/>
    </location>
</feature>